<feature type="transmembrane region" description="Helical" evidence="1">
    <location>
        <begin position="21"/>
        <end position="43"/>
    </location>
</feature>
<name>A0A150K5G5_HEYCO</name>
<reference evidence="2 3" key="1">
    <citation type="submission" date="2016-01" db="EMBL/GenBank/DDBJ databases">
        <title>Genome Sequences of Twelve Sporeforming Bacillus Species Isolated from Foods.</title>
        <authorList>
            <person name="Berendsen E.M."/>
            <person name="Wells-Bennik M.H."/>
            <person name="Krawcyk A.O."/>
            <person name="De Jong A."/>
            <person name="Holsappel S."/>
            <person name="Eijlander R.T."/>
            <person name="Kuipers O.P."/>
        </authorList>
    </citation>
    <scope>NUCLEOTIDE SEQUENCE [LARGE SCALE GENOMIC DNA]</scope>
    <source>
        <strain evidence="2 3">B4098</strain>
    </source>
</reference>
<comment type="caution">
    <text evidence="2">The sequence shown here is derived from an EMBL/GenBank/DDBJ whole genome shotgun (WGS) entry which is preliminary data.</text>
</comment>
<evidence type="ECO:0000256" key="1">
    <source>
        <dbReference type="SAM" id="Phobius"/>
    </source>
</evidence>
<proteinExistence type="predicted"/>
<evidence type="ECO:0000313" key="3">
    <source>
        <dbReference type="Proteomes" id="UP000075288"/>
    </source>
</evidence>
<accession>A0A150K5G5</accession>
<dbReference type="EMBL" id="LQYG01000024">
    <property type="protein sequence ID" value="KYC64706.1"/>
    <property type="molecule type" value="Genomic_DNA"/>
</dbReference>
<organism evidence="2 3">
    <name type="scientific">Heyndrickxia coagulans</name>
    <name type="common">Weizmannia coagulans</name>
    <dbReference type="NCBI Taxonomy" id="1398"/>
    <lineage>
        <taxon>Bacteria</taxon>
        <taxon>Bacillati</taxon>
        <taxon>Bacillota</taxon>
        <taxon>Bacilli</taxon>
        <taxon>Bacillales</taxon>
        <taxon>Bacillaceae</taxon>
        <taxon>Heyndrickxia</taxon>
    </lineage>
</organism>
<gene>
    <name evidence="2" type="ORF">B4098_3399</name>
</gene>
<dbReference type="AlphaFoldDB" id="A0A150K5G5"/>
<keyword evidence="1" id="KW-0812">Transmembrane</keyword>
<sequence length="48" mass="5572">MQSIPCRLEHILEREQRVKHTISLSSFIIHGLRSSAIITLFFISTTIF</sequence>
<dbReference type="Proteomes" id="UP000075288">
    <property type="component" value="Unassembled WGS sequence"/>
</dbReference>
<evidence type="ECO:0000313" key="2">
    <source>
        <dbReference type="EMBL" id="KYC64706.1"/>
    </source>
</evidence>
<keyword evidence="1" id="KW-0472">Membrane</keyword>
<protein>
    <submittedName>
        <fullName evidence="2">Uncharacterized protein</fullName>
    </submittedName>
</protein>
<keyword evidence="1" id="KW-1133">Transmembrane helix</keyword>